<accession>A0A2S5IU09</accession>
<dbReference type="Proteomes" id="UP000239297">
    <property type="component" value="Unassembled WGS sequence"/>
</dbReference>
<feature type="domain" description="Hemerythrin-like" evidence="1">
    <location>
        <begin position="25"/>
        <end position="159"/>
    </location>
</feature>
<keyword evidence="3" id="KW-1185">Reference proteome</keyword>
<dbReference type="InterPro" id="IPR012312">
    <property type="entry name" value="Hemerythrin-like"/>
</dbReference>
<dbReference type="EMBL" id="PRKW01000007">
    <property type="protein sequence ID" value="PPB48043.1"/>
    <property type="molecule type" value="Genomic_DNA"/>
</dbReference>
<sequence length="241" mass="27322">MTDFFTMKAGETAPPVPAGPILCTGTAAMRRIHRFFLWAYDEAPGLVRSVGPGDTSRAAYVGEVLGNFDNVLHVHHEGEDLLMYPKLTERAPACALHVEQMLAQHRQVTERLNNIAPFRLRWMETADPHMGRELADRYADLSGVLQVHLRREVTEMMPVVDKVLTEKEGNEVGQHGIETFDKKFMIGYLGMVLATNPPADREELFKEIPLPVRLAYRLVGRRLYRKQYATLFPGRPIPETL</sequence>
<dbReference type="CDD" id="cd12108">
    <property type="entry name" value="Hr-like"/>
    <property type="match status" value="1"/>
</dbReference>
<dbReference type="Gene3D" id="1.20.120.520">
    <property type="entry name" value="nmb1532 protein domain like"/>
    <property type="match status" value="1"/>
</dbReference>
<dbReference type="OrthoDB" id="5197650at2"/>
<protein>
    <submittedName>
        <fullName evidence="2">Hemerythrin</fullName>
    </submittedName>
</protein>
<dbReference type="Pfam" id="PF01814">
    <property type="entry name" value="Hemerythrin"/>
    <property type="match status" value="1"/>
</dbReference>
<proteinExistence type="predicted"/>
<gene>
    <name evidence="2" type="ORF">C4K88_16470</name>
</gene>
<evidence type="ECO:0000259" key="1">
    <source>
        <dbReference type="Pfam" id="PF01814"/>
    </source>
</evidence>
<comment type="caution">
    <text evidence="2">The sequence shown here is derived from an EMBL/GenBank/DDBJ whole genome shotgun (WGS) entry which is preliminary data.</text>
</comment>
<reference evidence="2 3" key="1">
    <citation type="journal article" date="2014" name="Int. J. Syst. Evol. Microbiol.">
        <title>Arthrobacter pityocampae sp. nov., isolated from Thaumetopoea pityocampa (Lep., Thaumetopoeidae).</title>
        <authorList>
            <person name="Ince I.A."/>
            <person name="Demirbag Z."/>
            <person name="Kati H."/>
        </authorList>
    </citation>
    <scope>NUCLEOTIDE SEQUENCE [LARGE SCALE GENOMIC DNA]</scope>
    <source>
        <strain evidence="2 3">Tp2</strain>
    </source>
</reference>
<evidence type="ECO:0000313" key="3">
    <source>
        <dbReference type="Proteomes" id="UP000239297"/>
    </source>
</evidence>
<organism evidence="2 3">
    <name type="scientific">Arthrobacter pityocampae</name>
    <dbReference type="NCBI Taxonomy" id="547334"/>
    <lineage>
        <taxon>Bacteria</taxon>
        <taxon>Bacillati</taxon>
        <taxon>Actinomycetota</taxon>
        <taxon>Actinomycetes</taxon>
        <taxon>Micrococcales</taxon>
        <taxon>Micrococcaceae</taxon>
        <taxon>Arthrobacter</taxon>
    </lineage>
</organism>
<dbReference type="AlphaFoldDB" id="A0A2S5IU09"/>
<dbReference type="RefSeq" id="WP_104122737.1">
    <property type="nucleotide sequence ID" value="NZ_PRKW01000007.1"/>
</dbReference>
<evidence type="ECO:0000313" key="2">
    <source>
        <dbReference type="EMBL" id="PPB48043.1"/>
    </source>
</evidence>
<name>A0A2S5IU09_9MICC</name>